<evidence type="ECO:0000256" key="4">
    <source>
        <dbReference type="ARBA" id="ARBA00023136"/>
    </source>
</evidence>
<feature type="transmembrane region" description="Helical" evidence="5">
    <location>
        <begin position="284"/>
        <end position="304"/>
    </location>
</feature>
<keyword evidence="8" id="KW-1185">Reference proteome</keyword>
<feature type="transmembrane region" description="Helical" evidence="5">
    <location>
        <begin position="106"/>
        <end position="127"/>
    </location>
</feature>
<name>A0A2S6H8P3_9GAMM</name>
<dbReference type="PANTHER" id="PTHR10846">
    <property type="entry name" value="SODIUM/POTASSIUM/CALCIUM EXCHANGER"/>
    <property type="match status" value="1"/>
</dbReference>
<dbReference type="InterPro" id="IPR044880">
    <property type="entry name" value="NCX_ion-bd_dom_sf"/>
</dbReference>
<evidence type="ECO:0000313" key="8">
    <source>
        <dbReference type="Proteomes" id="UP000238071"/>
    </source>
</evidence>
<accession>A0A2S6H8P3</accession>
<dbReference type="GO" id="GO:0008273">
    <property type="term" value="F:calcium, potassium:sodium antiporter activity"/>
    <property type="evidence" value="ECO:0007669"/>
    <property type="project" value="TreeGrafter"/>
</dbReference>
<feature type="transmembrane region" description="Helical" evidence="5">
    <location>
        <begin position="253"/>
        <end position="272"/>
    </location>
</feature>
<dbReference type="Gene3D" id="1.20.1420.30">
    <property type="entry name" value="NCX, central ion-binding region"/>
    <property type="match status" value="1"/>
</dbReference>
<dbReference type="GO" id="GO:0005886">
    <property type="term" value="C:plasma membrane"/>
    <property type="evidence" value="ECO:0007669"/>
    <property type="project" value="TreeGrafter"/>
</dbReference>
<dbReference type="PANTHER" id="PTHR10846:SF8">
    <property type="entry name" value="INNER MEMBRANE PROTEIN YRBG"/>
    <property type="match status" value="1"/>
</dbReference>
<comment type="subcellular location">
    <subcellularLocation>
        <location evidence="1">Membrane</location>
        <topology evidence="1">Multi-pass membrane protein</topology>
    </subcellularLocation>
</comment>
<dbReference type="InterPro" id="IPR004481">
    <property type="entry name" value="K/Na/Ca-exchanger"/>
</dbReference>
<comment type="caution">
    <text evidence="7">The sequence shown here is derived from an EMBL/GenBank/DDBJ whole genome shotgun (WGS) entry which is preliminary data.</text>
</comment>
<feature type="domain" description="Sodium/calcium exchanger membrane region" evidence="6">
    <location>
        <begin position="185"/>
        <end position="328"/>
    </location>
</feature>
<evidence type="ECO:0000256" key="5">
    <source>
        <dbReference type="SAM" id="Phobius"/>
    </source>
</evidence>
<proteinExistence type="predicted"/>
<feature type="transmembrane region" description="Helical" evidence="5">
    <location>
        <begin position="71"/>
        <end position="94"/>
    </location>
</feature>
<dbReference type="Pfam" id="PF01699">
    <property type="entry name" value="Na_Ca_ex"/>
    <property type="match status" value="2"/>
</dbReference>
<dbReference type="Proteomes" id="UP000238071">
    <property type="component" value="Unassembled WGS sequence"/>
</dbReference>
<feature type="transmembrane region" description="Helical" evidence="5">
    <location>
        <begin position="139"/>
        <end position="158"/>
    </location>
</feature>
<evidence type="ECO:0000256" key="1">
    <source>
        <dbReference type="ARBA" id="ARBA00004141"/>
    </source>
</evidence>
<dbReference type="AlphaFoldDB" id="A0A2S6H8P3"/>
<feature type="transmembrane region" description="Helical" evidence="5">
    <location>
        <begin position="220"/>
        <end position="241"/>
    </location>
</feature>
<keyword evidence="3 5" id="KW-1133">Transmembrane helix</keyword>
<dbReference type="GO" id="GO:0006874">
    <property type="term" value="P:intracellular calcium ion homeostasis"/>
    <property type="evidence" value="ECO:0007669"/>
    <property type="project" value="TreeGrafter"/>
</dbReference>
<gene>
    <name evidence="7" type="ORF">B0F88_101370</name>
</gene>
<dbReference type="RefSeq" id="WP_104422218.1">
    <property type="nucleotide sequence ID" value="NZ_PTIY01000001.1"/>
</dbReference>
<sequence length="337" mass="36835">MTHWLIFVEFTALALAIGVSGYFLSLYGDVIAEKTGWGGTWIGIALLATVTSLPELVTGISAVTYVNVPNIALGDVLGSCVFNLLLIVLLDFLHRGASVYTRISQGHILSAGFGVVLLGFVAFNLVLYQHGINLSFWHVGIYSPIIVLFYIFAMRTVFRYEKAQRQEVVEEIAERYPKISLLKALTFFILVSVVVVLAGIRLPVTAEHLAEAMGWRRSFVGTVFVATATSLPEVAVTLSALRIGALDMAISDLLGSNLFDLVIIAVDDMAYLQGPLLASVSPVHLVTSQSAIMMTGIAVVGLLYRPQQRLFKTVGWVSLSMFIIYILNLSVLYLQQE</sequence>
<feature type="transmembrane region" description="Helical" evidence="5">
    <location>
        <begin position="179"/>
        <end position="200"/>
    </location>
</feature>
<protein>
    <submittedName>
        <fullName evidence="7">Cation:H+ antiporter</fullName>
    </submittedName>
</protein>
<dbReference type="EMBL" id="PTIY01000001">
    <property type="protein sequence ID" value="PPK73838.1"/>
    <property type="molecule type" value="Genomic_DNA"/>
</dbReference>
<feature type="transmembrane region" description="Helical" evidence="5">
    <location>
        <begin position="6"/>
        <end position="27"/>
    </location>
</feature>
<keyword evidence="2 5" id="KW-0812">Transmembrane</keyword>
<feature type="transmembrane region" description="Helical" evidence="5">
    <location>
        <begin position="39"/>
        <end position="65"/>
    </location>
</feature>
<reference evidence="7 8" key="1">
    <citation type="submission" date="2018-02" db="EMBL/GenBank/DDBJ databases">
        <title>Subsurface microbial communities from deep shales in Ohio and West Virginia, USA.</title>
        <authorList>
            <person name="Wrighton K."/>
        </authorList>
    </citation>
    <scope>NUCLEOTIDE SEQUENCE [LARGE SCALE GENOMIC DNA]</scope>
    <source>
        <strain evidence="7 8">OWC-G53F</strain>
    </source>
</reference>
<dbReference type="OrthoDB" id="9794225at2"/>
<feature type="transmembrane region" description="Helical" evidence="5">
    <location>
        <begin position="316"/>
        <end position="334"/>
    </location>
</feature>
<dbReference type="InterPro" id="IPR004837">
    <property type="entry name" value="NaCa_Exmemb"/>
</dbReference>
<dbReference type="GO" id="GO:0005262">
    <property type="term" value="F:calcium channel activity"/>
    <property type="evidence" value="ECO:0007669"/>
    <property type="project" value="TreeGrafter"/>
</dbReference>
<organism evidence="7 8">
    <name type="scientific">Methylobacter tundripaludum</name>
    <dbReference type="NCBI Taxonomy" id="173365"/>
    <lineage>
        <taxon>Bacteria</taxon>
        <taxon>Pseudomonadati</taxon>
        <taxon>Pseudomonadota</taxon>
        <taxon>Gammaproteobacteria</taxon>
        <taxon>Methylococcales</taxon>
        <taxon>Methylococcaceae</taxon>
        <taxon>Methylobacter</taxon>
    </lineage>
</organism>
<feature type="domain" description="Sodium/calcium exchanger membrane region" evidence="6">
    <location>
        <begin position="10"/>
        <end position="143"/>
    </location>
</feature>
<evidence type="ECO:0000259" key="6">
    <source>
        <dbReference type="Pfam" id="PF01699"/>
    </source>
</evidence>
<evidence type="ECO:0000313" key="7">
    <source>
        <dbReference type="EMBL" id="PPK73838.1"/>
    </source>
</evidence>
<evidence type="ECO:0000256" key="2">
    <source>
        <dbReference type="ARBA" id="ARBA00022692"/>
    </source>
</evidence>
<evidence type="ECO:0000256" key="3">
    <source>
        <dbReference type="ARBA" id="ARBA00022989"/>
    </source>
</evidence>
<keyword evidence="4 5" id="KW-0472">Membrane</keyword>